<dbReference type="GO" id="GO:0005634">
    <property type="term" value="C:nucleus"/>
    <property type="evidence" value="ECO:0007669"/>
    <property type="project" value="UniProtKB-SubCell"/>
</dbReference>
<comment type="caution">
    <text evidence="5">The sequence shown here is derived from an EMBL/GenBank/DDBJ whole genome shotgun (WGS) entry which is preliminary data.</text>
</comment>
<evidence type="ECO:0000313" key="6">
    <source>
        <dbReference type="Proteomes" id="UP000038010"/>
    </source>
</evidence>
<feature type="domain" description="FAM192A/Fyv6 N-terminal" evidence="4">
    <location>
        <begin position="15"/>
        <end position="113"/>
    </location>
</feature>
<dbReference type="Pfam" id="PF10187">
    <property type="entry name" value="FAM192A_Fyv6_N"/>
    <property type="match status" value="1"/>
</dbReference>
<dbReference type="PANTHER" id="PTHR13495:SF0">
    <property type="entry name" value="PSME3-INTERACTING PROTEIN"/>
    <property type="match status" value="1"/>
</dbReference>
<dbReference type="RefSeq" id="XP_018001949.1">
    <property type="nucleotide sequence ID" value="XM_018145630.1"/>
</dbReference>
<evidence type="ECO:0000256" key="2">
    <source>
        <dbReference type="ARBA" id="ARBA00023242"/>
    </source>
</evidence>
<reference evidence="5 6" key="1">
    <citation type="submission" date="2015-06" db="EMBL/GenBank/DDBJ databases">
        <title>Draft genome of the ant-associated black yeast Phialophora attae CBS 131958.</title>
        <authorList>
            <person name="Moreno L.F."/>
            <person name="Stielow B.J."/>
            <person name="de Hoog S."/>
            <person name="Vicente V.A."/>
            <person name="Weiss V.A."/>
            <person name="de Vries M."/>
            <person name="Cruz L.M."/>
            <person name="Souza E.M."/>
        </authorList>
    </citation>
    <scope>NUCLEOTIDE SEQUENCE [LARGE SCALE GENOMIC DNA]</scope>
    <source>
        <strain evidence="5 6">CBS 131958</strain>
    </source>
</reference>
<evidence type="ECO:0000259" key="4">
    <source>
        <dbReference type="Pfam" id="PF10187"/>
    </source>
</evidence>
<keyword evidence="2" id="KW-0539">Nucleus</keyword>
<feature type="compositionally biased region" description="Polar residues" evidence="3">
    <location>
        <begin position="204"/>
        <end position="216"/>
    </location>
</feature>
<dbReference type="VEuPathDB" id="FungiDB:AB675_5420"/>
<evidence type="ECO:0000256" key="3">
    <source>
        <dbReference type="SAM" id="MobiDB-lite"/>
    </source>
</evidence>
<protein>
    <recommendedName>
        <fullName evidence="4">FAM192A/Fyv6 N-terminal domain-containing protein</fullName>
    </recommendedName>
</protein>
<organism evidence="5 6">
    <name type="scientific">Cyphellophora attinorum</name>
    <dbReference type="NCBI Taxonomy" id="1664694"/>
    <lineage>
        <taxon>Eukaryota</taxon>
        <taxon>Fungi</taxon>
        <taxon>Dikarya</taxon>
        <taxon>Ascomycota</taxon>
        <taxon>Pezizomycotina</taxon>
        <taxon>Eurotiomycetes</taxon>
        <taxon>Chaetothyriomycetidae</taxon>
        <taxon>Chaetothyriales</taxon>
        <taxon>Cyphellophoraceae</taxon>
        <taxon>Cyphellophora</taxon>
    </lineage>
</organism>
<evidence type="ECO:0000256" key="1">
    <source>
        <dbReference type="ARBA" id="ARBA00004123"/>
    </source>
</evidence>
<proteinExistence type="predicted"/>
<dbReference type="EMBL" id="LFJN01000008">
    <property type="protein sequence ID" value="KPI41986.1"/>
    <property type="molecule type" value="Genomic_DNA"/>
</dbReference>
<feature type="compositionally biased region" description="Low complexity" evidence="3">
    <location>
        <begin position="184"/>
        <end position="197"/>
    </location>
</feature>
<accession>A0A0N1P289</accession>
<name>A0A0N1P289_9EURO</name>
<dbReference type="PANTHER" id="PTHR13495">
    <property type="entry name" value="NEFA-INTERACTING NUCLEAR PROTEIN NIP30"/>
    <property type="match status" value="1"/>
</dbReference>
<comment type="subcellular location">
    <subcellularLocation>
        <location evidence="1">Nucleus</location>
    </subcellularLocation>
</comment>
<gene>
    <name evidence="5" type="ORF">AB675_5420</name>
</gene>
<sequence>MSRFVTAGGEDAPVAKDAAKEDAWAKAQAQIEALRNKSRPQDGLQEGGKSLYEVLQANKAQKEAAHEEAIKLKNQFRALDDDELDFLDSIDEKQRQKEAEKRRETALELEAFRKQQADAEKRLQNTTTDDPTDGAKPPLTTTWQTKKRRRKDDGKAAPKIRKTSTGGEDSPTTTDAPPTEPKEVAATTPAPVATATPSALADPSLSSRTLQPQAQV</sequence>
<feature type="compositionally biased region" description="Basic and acidic residues" evidence="3">
    <location>
        <begin position="94"/>
        <end position="123"/>
    </location>
</feature>
<feature type="region of interest" description="Disordered" evidence="3">
    <location>
        <begin position="94"/>
        <end position="216"/>
    </location>
</feature>
<dbReference type="AlphaFoldDB" id="A0A0N1P289"/>
<dbReference type="InterPro" id="IPR039845">
    <property type="entry name" value="FAM192A"/>
</dbReference>
<evidence type="ECO:0000313" key="5">
    <source>
        <dbReference type="EMBL" id="KPI41986.1"/>
    </source>
</evidence>
<dbReference type="OrthoDB" id="75807at2759"/>
<feature type="compositionally biased region" description="Polar residues" evidence="3">
    <location>
        <begin position="163"/>
        <end position="175"/>
    </location>
</feature>
<dbReference type="Proteomes" id="UP000038010">
    <property type="component" value="Unassembled WGS sequence"/>
</dbReference>
<keyword evidence="6" id="KW-1185">Reference proteome</keyword>
<dbReference type="STRING" id="1664694.A0A0N1P289"/>
<dbReference type="GeneID" id="28737510"/>
<dbReference type="InterPro" id="IPR019331">
    <property type="entry name" value="FAM192A/Fyv6_N"/>
</dbReference>